<evidence type="ECO:0000256" key="2">
    <source>
        <dbReference type="ARBA" id="ARBA00022448"/>
    </source>
</evidence>
<feature type="transmembrane region" description="Helical" evidence="6">
    <location>
        <begin position="165"/>
        <end position="184"/>
    </location>
</feature>
<dbReference type="InterPro" id="IPR002293">
    <property type="entry name" value="AA/rel_permease1"/>
</dbReference>
<organism evidence="7 8">
    <name type="scientific">Venturia nashicola</name>
    <dbReference type="NCBI Taxonomy" id="86259"/>
    <lineage>
        <taxon>Eukaryota</taxon>
        <taxon>Fungi</taxon>
        <taxon>Dikarya</taxon>
        <taxon>Ascomycota</taxon>
        <taxon>Pezizomycotina</taxon>
        <taxon>Dothideomycetes</taxon>
        <taxon>Pleosporomycetidae</taxon>
        <taxon>Venturiales</taxon>
        <taxon>Venturiaceae</taxon>
        <taxon>Venturia</taxon>
    </lineage>
</organism>
<evidence type="ECO:0000256" key="1">
    <source>
        <dbReference type="ARBA" id="ARBA00004141"/>
    </source>
</evidence>
<dbReference type="Proteomes" id="UP000298493">
    <property type="component" value="Unassembled WGS sequence"/>
</dbReference>
<reference evidence="7 8" key="1">
    <citation type="submission" date="2019-04" db="EMBL/GenBank/DDBJ databases">
        <title>High contiguity whole genome sequence and gene annotation resource for two Venturia nashicola isolates.</title>
        <authorList>
            <person name="Prokchorchik M."/>
            <person name="Won K."/>
            <person name="Lee Y."/>
            <person name="Choi E.D."/>
            <person name="Segonzac C."/>
            <person name="Sohn K.H."/>
        </authorList>
    </citation>
    <scope>NUCLEOTIDE SEQUENCE [LARGE SCALE GENOMIC DNA]</scope>
    <source>
        <strain evidence="7 8">PRI2</strain>
    </source>
</reference>
<dbReference type="Pfam" id="PF13520">
    <property type="entry name" value="AA_permease_2"/>
    <property type="match status" value="1"/>
</dbReference>
<feature type="transmembrane region" description="Helical" evidence="6">
    <location>
        <begin position="106"/>
        <end position="127"/>
    </location>
</feature>
<evidence type="ECO:0000313" key="8">
    <source>
        <dbReference type="Proteomes" id="UP000298493"/>
    </source>
</evidence>
<evidence type="ECO:0000256" key="3">
    <source>
        <dbReference type="ARBA" id="ARBA00022692"/>
    </source>
</evidence>
<dbReference type="GO" id="GO:0022857">
    <property type="term" value="F:transmembrane transporter activity"/>
    <property type="evidence" value="ECO:0007669"/>
    <property type="project" value="InterPro"/>
</dbReference>
<feature type="transmembrane region" description="Helical" evidence="6">
    <location>
        <begin position="20"/>
        <end position="42"/>
    </location>
</feature>
<dbReference type="AlphaFoldDB" id="A0A4Z1P9Q9"/>
<proteinExistence type="predicted"/>
<keyword evidence="5 6" id="KW-0472">Membrane</keyword>
<dbReference type="EMBL" id="SNSC02000009">
    <property type="protein sequence ID" value="TID21436.1"/>
    <property type="molecule type" value="Genomic_DNA"/>
</dbReference>
<evidence type="ECO:0000256" key="6">
    <source>
        <dbReference type="SAM" id="Phobius"/>
    </source>
</evidence>
<keyword evidence="3 6" id="KW-0812">Transmembrane</keyword>
<accession>A0A4Z1P9Q9</accession>
<evidence type="ECO:0000256" key="4">
    <source>
        <dbReference type="ARBA" id="ARBA00022989"/>
    </source>
</evidence>
<comment type="caution">
    <text evidence="7">The sequence shown here is derived from an EMBL/GenBank/DDBJ whole genome shotgun (WGS) entry which is preliminary data.</text>
</comment>
<dbReference type="PANTHER" id="PTHR45649:SF4">
    <property type="entry name" value="TRANSPORTER, PUTATIVE (EUROFUNG)-RELATED"/>
    <property type="match status" value="1"/>
</dbReference>
<evidence type="ECO:0000313" key="7">
    <source>
        <dbReference type="EMBL" id="TID21436.1"/>
    </source>
</evidence>
<feature type="transmembrane region" description="Helical" evidence="6">
    <location>
        <begin position="139"/>
        <end position="158"/>
    </location>
</feature>
<gene>
    <name evidence="7" type="ORF">E6O75_ATG04831</name>
</gene>
<keyword evidence="8" id="KW-1185">Reference proteome</keyword>
<dbReference type="PANTHER" id="PTHR45649">
    <property type="entry name" value="AMINO-ACID PERMEASE BAT1"/>
    <property type="match status" value="1"/>
</dbReference>
<sequence>MARLGKKQEFTRNFNFISTLGFISIYMATWEFVLVSLSAGFTNGGYEGLFWTFIGTVLCYSTIVASLAELKSMAPTSGGQYHWVSGFAPEEHQRFLSYAVGWMSSLGWIASVASSVFVCTTMIEAMIEFGEPEFAFPNWQYTLIMIAFLVLTIFFNTWGAPYLPFVETLSLYGHLCGFLVASWWR</sequence>
<dbReference type="GO" id="GO:0016020">
    <property type="term" value="C:membrane"/>
    <property type="evidence" value="ECO:0007669"/>
    <property type="project" value="UniProtKB-SubCell"/>
</dbReference>
<keyword evidence="2" id="KW-0813">Transport</keyword>
<dbReference type="STRING" id="86259.A0A4Z1P9Q9"/>
<protein>
    <submittedName>
        <fullName evidence="7">Amino acid transporter-like protein</fullName>
    </submittedName>
</protein>
<name>A0A4Z1P9Q9_9PEZI</name>
<dbReference type="Gene3D" id="1.20.1740.10">
    <property type="entry name" value="Amino acid/polyamine transporter I"/>
    <property type="match status" value="1"/>
</dbReference>
<comment type="subcellular location">
    <subcellularLocation>
        <location evidence="1">Membrane</location>
        <topology evidence="1">Multi-pass membrane protein</topology>
    </subcellularLocation>
</comment>
<feature type="transmembrane region" description="Helical" evidence="6">
    <location>
        <begin position="48"/>
        <end position="68"/>
    </location>
</feature>
<keyword evidence="4 6" id="KW-1133">Transmembrane helix</keyword>
<evidence type="ECO:0000256" key="5">
    <source>
        <dbReference type="ARBA" id="ARBA00023136"/>
    </source>
</evidence>